<organism evidence="2 3">
    <name type="scientific">Pseudochryseolinea flava</name>
    <dbReference type="NCBI Taxonomy" id="2059302"/>
    <lineage>
        <taxon>Bacteria</taxon>
        <taxon>Pseudomonadati</taxon>
        <taxon>Bacteroidota</taxon>
        <taxon>Cytophagia</taxon>
        <taxon>Cytophagales</taxon>
        <taxon>Fulvivirgaceae</taxon>
        <taxon>Pseudochryseolinea</taxon>
    </lineage>
</organism>
<reference evidence="2 3" key="1">
    <citation type="submission" date="2018-06" db="EMBL/GenBank/DDBJ databases">
        <title>Chryseolinea flavus sp. nov., a member of the phylum Bacteroidetes isolated from soil.</title>
        <authorList>
            <person name="Li Y."/>
            <person name="Wang J."/>
        </authorList>
    </citation>
    <scope>NUCLEOTIDE SEQUENCE [LARGE SCALE GENOMIC DNA]</scope>
    <source>
        <strain evidence="2 3">SDU1-6</strain>
    </source>
</reference>
<comment type="caution">
    <text evidence="2">The sequence shown here is derived from an EMBL/GenBank/DDBJ whole genome shotgun (WGS) entry which is preliminary data.</text>
</comment>
<dbReference type="EMBL" id="QMFY01000002">
    <property type="protein sequence ID" value="RAW02411.1"/>
    <property type="molecule type" value="Genomic_DNA"/>
</dbReference>
<sequence>MQKVTSKDGTAIAFKKSGNGPVVILICGALASHKDHGKLAELLSDHFTVFSYDRRGRGGSEDTKPYAVAREIDDIEALIDHAGGSAFLYGISSGACLALEAAATLGDKVTKLAIYEAPYDEGVGEKERWKAYADTLQEYVASSRNGDAVEYHLKFVGIPDVALVALKASPQWAEMKSLAHTLLYDVAIVGDDRSVPAGRIGKIKVPILVMDGEKSLEKMPFMRTSAEKIGSAIPQSKRRTVEGQDHQVDEKVMAPILTDFFSGGR</sequence>
<dbReference type="SUPFAM" id="SSF53474">
    <property type="entry name" value="alpha/beta-Hydrolases"/>
    <property type="match status" value="1"/>
</dbReference>
<dbReference type="InterPro" id="IPR000073">
    <property type="entry name" value="AB_hydrolase_1"/>
</dbReference>
<dbReference type="AlphaFoldDB" id="A0A364Y830"/>
<dbReference type="InterPro" id="IPR050471">
    <property type="entry name" value="AB_hydrolase"/>
</dbReference>
<keyword evidence="3" id="KW-1185">Reference proteome</keyword>
<gene>
    <name evidence="2" type="ORF">DQQ10_06200</name>
</gene>
<evidence type="ECO:0000259" key="1">
    <source>
        <dbReference type="Pfam" id="PF12697"/>
    </source>
</evidence>
<accession>A0A364Y830</accession>
<dbReference type="InterPro" id="IPR029058">
    <property type="entry name" value="AB_hydrolase_fold"/>
</dbReference>
<name>A0A364Y830_9BACT</name>
<dbReference type="Proteomes" id="UP000251889">
    <property type="component" value="Unassembled WGS sequence"/>
</dbReference>
<keyword evidence="2" id="KW-0378">Hydrolase</keyword>
<dbReference type="PANTHER" id="PTHR43433:SF10">
    <property type="entry name" value="AB HYDROLASE-1 DOMAIN-CONTAINING PROTEIN"/>
    <property type="match status" value="1"/>
</dbReference>
<proteinExistence type="predicted"/>
<evidence type="ECO:0000313" key="2">
    <source>
        <dbReference type="EMBL" id="RAW02411.1"/>
    </source>
</evidence>
<evidence type="ECO:0000313" key="3">
    <source>
        <dbReference type="Proteomes" id="UP000251889"/>
    </source>
</evidence>
<dbReference type="Gene3D" id="3.40.50.1820">
    <property type="entry name" value="alpha/beta hydrolase"/>
    <property type="match status" value="1"/>
</dbReference>
<dbReference type="OrthoDB" id="9780932at2"/>
<feature type="domain" description="AB hydrolase-1" evidence="1">
    <location>
        <begin position="23"/>
        <end position="243"/>
    </location>
</feature>
<protein>
    <submittedName>
        <fullName evidence="2">Alpha/beta hydrolase</fullName>
    </submittedName>
</protein>
<dbReference type="Pfam" id="PF12697">
    <property type="entry name" value="Abhydrolase_6"/>
    <property type="match status" value="1"/>
</dbReference>
<dbReference type="GO" id="GO:0016787">
    <property type="term" value="F:hydrolase activity"/>
    <property type="evidence" value="ECO:0007669"/>
    <property type="project" value="UniProtKB-KW"/>
</dbReference>
<dbReference type="PANTHER" id="PTHR43433">
    <property type="entry name" value="HYDROLASE, ALPHA/BETA FOLD FAMILY PROTEIN"/>
    <property type="match status" value="1"/>
</dbReference>